<gene>
    <name evidence="2" type="ORF">ACFQ42_09230</name>
</gene>
<dbReference type="Proteomes" id="UP001597251">
    <property type="component" value="Unassembled WGS sequence"/>
</dbReference>
<accession>A0ABW4BUN3</accession>
<keyword evidence="1" id="KW-0472">Membrane</keyword>
<feature type="transmembrane region" description="Helical" evidence="1">
    <location>
        <begin position="42"/>
        <end position="66"/>
    </location>
</feature>
<name>A0ABW4BUN3_9LACO</name>
<reference evidence="3" key="1">
    <citation type="journal article" date="2019" name="Int. J. Syst. Evol. Microbiol.">
        <title>The Global Catalogue of Microorganisms (GCM) 10K type strain sequencing project: providing services to taxonomists for standard genome sequencing and annotation.</title>
        <authorList>
            <consortium name="The Broad Institute Genomics Platform"/>
            <consortium name="The Broad Institute Genome Sequencing Center for Infectious Disease"/>
            <person name="Wu L."/>
            <person name="Ma J."/>
        </authorList>
    </citation>
    <scope>NUCLEOTIDE SEQUENCE [LARGE SCALE GENOMIC DNA]</scope>
    <source>
        <strain evidence="3">CCM 8936</strain>
    </source>
</reference>
<keyword evidence="1" id="KW-1133">Transmembrane helix</keyword>
<organism evidence="2 3">
    <name type="scientific">Companilactobacillus keshanensis</name>
    <dbReference type="NCBI Taxonomy" id="2486003"/>
    <lineage>
        <taxon>Bacteria</taxon>
        <taxon>Bacillati</taxon>
        <taxon>Bacillota</taxon>
        <taxon>Bacilli</taxon>
        <taxon>Lactobacillales</taxon>
        <taxon>Lactobacillaceae</taxon>
        <taxon>Companilactobacillus</taxon>
    </lineage>
</organism>
<sequence length="108" mass="12166">MSNSKAQISGWIVFWLSNFSMISISLISLLHPKYKTSIPYDMSSTILAIIILILVIIIQVVVGISIKKLHKNIYWSIVLLAIGLISNWLYLIPAIWGIILNKQKADEA</sequence>
<dbReference type="RefSeq" id="WP_125676336.1">
    <property type="nucleotide sequence ID" value="NZ_JBHTOI010000047.1"/>
</dbReference>
<evidence type="ECO:0000313" key="3">
    <source>
        <dbReference type="Proteomes" id="UP001597251"/>
    </source>
</evidence>
<evidence type="ECO:0008006" key="4">
    <source>
        <dbReference type="Google" id="ProtNLM"/>
    </source>
</evidence>
<dbReference type="EMBL" id="JBHTOI010000047">
    <property type="protein sequence ID" value="MFD1418926.1"/>
    <property type="molecule type" value="Genomic_DNA"/>
</dbReference>
<comment type="caution">
    <text evidence="2">The sequence shown here is derived from an EMBL/GenBank/DDBJ whole genome shotgun (WGS) entry which is preliminary data.</text>
</comment>
<evidence type="ECO:0000313" key="2">
    <source>
        <dbReference type="EMBL" id="MFD1418926.1"/>
    </source>
</evidence>
<feature type="transmembrane region" description="Helical" evidence="1">
    <location>
        <begin position="12"/>
        <end position="30"/>
    </location>
</feature>
<protein>
    <recommendedName>
        <fullName evidence="4">DUF805 domain-containing protein</fullName>
    </recommendedName>
</protein>
<evidence type="ECO:0000256" key="1">
    <source>
        <dbReference type="SAM" id="Phobius"/>
    </source>
</evidence>
<proteinExistence type="predicted"/>
<keyword evidence="1" id="KW-0812">Transmembrane</keyword>
<feature type="transmembrane region" description="Helical" evidence="1">
    <location>
        <begin position="73"/>
        <end position="99"/>
    </location>
</feature>
<keyword evidence="3" id="KW-1185">Reference proteome</keyword>